<feature type="signal peptide" evidence="1">
    <location>
        <begin position="1"/>
        <end position="19"/>
    </location>
</feature>
<sequence>MEFLLLLVFLVAFSKGVFSDIQLVSSGPGIARPGENLNLLCKVTGFSISTEYYWWHWIRQSPGK</sequence>
<feature type="non-terminal residue" evidence="2">
    <location>
        <position position="1"/>
    </location>
</feature>
<organism evidence="2 3">
    <name type="scientific">Podarcis lilfordi</name>
    <name type="common">Lilford's wall lizard</name>
    <dbReference type="NCBI Taxonomy" id="74358"/>
    <lineage>
        <taxon>Eukaryota</taxon>
        <taxon>Metazoa</taxon>
        <taxon>Chordata</taxon>
        <taxon>Craniata</taxon>
        <taxon>Vertebrata</taxon>
        <taxon>Euteleostomi</taxon>
        <taxon>Lepidosauria</taxon>
        <taxon>Squamata</taxon>
        <taxon>Bifurcata</taxon>
        <taxon>Unidentata</taxon>
        <taxon>Episquamata</taxon>
        <taxon>Laterata</taxon>
        <taxon>Lacertibaenia</taxon>
        <taxon>Lacertidae</taxon>
        <taxon>Podarcis</taxon>
    </lineage>
</organism>
<feature type="chain" id="PRO_5041415529" evidence="1">
    <location>
        <begin position="20"/>
        <end position="64"/>
    </location>
</feature>
<dbReference type="InterPro" id="IPR050199">
    <property type="entry name" value="IgHV"/>
</dbReference>
<accession>A0AA35QQ83</accession>
<dbReference type="AlphaFoldDB" id="A0AA35QQ83"/>
<dbReference type="EMBL" id="CANTUW010000009">
    <property type="protein sequence ID" value="CAI7934903.1"/>
    <property type="molecule type" value="Genomic_DNA"/>
</dbReference>
<keyword evidence="3" id="KW-1185">Reference proteome</keyword>
<dbReference type="Proteomes" id="UP001178461">
    <property type="component" value="Unassembled WGS sequence"/>
</dbReference>
<dbReference type="Gene3D" id="2.60.40.10">
    <property type="entry name" value="Immunoglobulins"/>
    <property type="match status" value="1"/>
</dbReference>
<dbReference type="PANTHER" id="PTHR23266">
    <property type="entry name" value="IMMUNOGLOBULIN HEAVY CHAIN"/>
    <property type="match status" value="1"/>
</dbReference>
<proteinExistence type="predicted"/>
<reference evidence="2" key="1">
    <citation type="submission" date="2022-12" db="EMBL/GenBank/DDBJ databases">
        <authorList>
            <person name="Alioto T."/>
            <person name="Alioto T."/>
            <person name="Gomez Garrido J."/>
        </authorList>
    </citation>
    <scope>NUCLEOTIDE SEQUENCE</scope>
</reference>
<dbReference type="InterPro" id="IPR013783">
    <property type="entry name" value="Ig-like_fold"/>
</dbReference>
<gene>
    <name evidence="2" type="ORF">PODLI_1B007843</name>
</gene>
<evidence type="ECO:0000256" key="1">
    <source>
        <dbReference type="SAM" id="SignalP"/>
    </source>
</evidence>
<protein>
    <submittedName>
        <fullName evidence="2">Alpha-2 heavy chain-like</fullName>
    </submittedName>
</protein>
<evidence type="ECO:0000313" key="2">
    <source>
        <dbReference type="EMBL" id="CAI7934903.1"/>
    </source>
</evidence>
<dbReference type="InterPro" id="IPR036179">
    <property type="entry name" value="Ig-like_dom_sf"/>
</dbReference>
<dbReference type="SUPFAM" id="SSF48726">
    <property type="entry name" value="Immunoglobulin"/>
    <property type="match status" value="1"/>
</dbReference>
<comment type="caution">
    <text evidence="2">The sequence shown here is derived from an EMBL/GenBank/DDBJ whole genome shotgun (WGS) entry which is preliminary data.</text>
</comment>
<name>A0AA35QQ83_9SAUR</name>
<keyword evidence="1" id="KW-0732">Signal</keyword>
<evidence type="ECO:0000313" key="3">
    <source>
        <dbReference type="Proteomes" id="UP001178461"/>
    </source>
</evidence>